<accession>A0A9N9RH66</accession>
<proteinExistence type="predicted"/>
<protein>
    <recommendedName>
        <fullName evidence="4">Sushi domain-containing protein</fullName>
    </recommendedName>
</protein>
<evidence type="ECO:0000256" key="2">
    <source>
        <dbReference type="PROSITE-ProRule" id="PRU00302"/>
    </source>
</evidence>
<dbReference type="EMBL" id="OU893340">
    <property type="protein sequence ID" value="CAG9796676.1"/>
    <property type="molecule type" value="Genomic_DNA"/>
</dbReference>
<reference evidence="5" key="1">
    <citation type="submission" date="2021-12" db="EMBL/GenBank/DDBJ databases">
        <authorList>
            <person name="King R."/>
        </authorList>
    </citation>
    <scope>NUCLEOTIDE SEQUENCE</scope>
</reference>
<evidence type="ECO:0000256" key="3">
    <source>
        <dbReference type="SAM" id="SignalP"/>
    </source>
</evidence>
<organism evidence="5 6">
    <name type="scientific">Diatraea saccharalis</name>
    <name type="common">sugarcane borer</name>
    <dbReference type="NCBI Taxonomy" id="40085"/>
    <lineage>
        <taxon>Eukaryota</taxon>
        <taxon>Metazoa</taxon>
        <taxon>Ecdysozoa</taxon>
        <taxon>Arthropoda</taxon>
        <taxon>Hexapoda</taxon>
        <taxon>Insecta</taxon>
        <taxon>Pterygota</taxon>
        <taxon>Neoptera</taxon>
        <taxon>Endopterygota</taxon>
        <taxon>Lepidoptera</taxon>
        <taxon>Glossata</taxon>
        <taxon>Ditrysia</taxon>
        <taxon>Pyraloidea</taxon>
        <taxon>Crambidae</taxon>
        <taxon>Crambinae</taxon>
        <taxon>Diatraea</taxon>
    </lineage>
</organism>
<gene>
    <name evidence="5" type="ORF">DIATSA_LOCUS13844</name>
</gene>
<feature type="domain" description="Sushi" evidence="4">
    <location>
        <begin position="227"/>
        <end position="282"/>
    </location>
</feature>
<dbReference type="OrthoDB" id="406096at2759"/>
<dbReference type="PROSITE" id="PS50923">
    <property type="entry name" value="SUSHI"/>
    <property type="match status" value="1"/>
</dbReference>
<feature type="signal peptide" evidence="3">
    <location>
        <begin position="1"/>
        <end position="17"/>
    </location>
</feature>
<reference evidence="5" key="2">
    <citation type="submission" date="2022-10" db="EMBL/GenBank/DDBJ databases">
        <authorList>
            <consortium name="ENA_rothamsted_submissions"/>
            <consortium name="culmorum"/>
            <person name="King R."/>
        </authorList>
    </citation>
    <scope>NUCLEOTIDE SEQUENCE</scope>
</reference>
<keyword evidence="6" id="KW-1185">Reference proteome</keyword>
<dbReference type="AlphaFoldDB" id="A0A9N9RH66"/>
<dbReference type="Gene3D" id="2.10.70.10">
    <property type="entry name" value="Complement Module, domain 1"/>
    <property type="match status" value="1"/>
</dbReference>
<dbReference type="SMART" id="SM00032">
    <property type="entry name" value="CCP"/>
    <property type="match status" value="2"/>
</dbReference>
<dbReference type="SUPFAM" id="SSF57535">
    <property type="entry name" value="Complement control module/SCR domain"/>
    <property type="match status" value="1"/>
</dbReference>
<dbReference type="CDD" id="cd00033">
    <property type="entry name" value="CCP"/>
    <property type="match status" value="1"/>
</dbReference>
<feature type="chain" id="PRO_5040487760" description="Sushi domain-containing protein" evidence="3">
    <location>
        <begin position="18"/>
        <end position="352"/>
    </location>
</feature>
<keyword evidence="3" id="KW-0732">Signal</keyword>
<evidence type="ECO:0000259" key="4">
    <source>
        <dbReference type="PROSITE" id="PS50923"/>
    </source>
</evidence>
<name>A0A9N9RH66_9NEOP</name>
<evidence type="ECO:0000256" key="1">
    <source>
        <dbReference type="ARBA" id="ARBA00023157"/>
    </source>
</evidence>
<dbReference type="Proteomes" id="UP001153714">
    <property type="component" value="Chromosome 9"/>
</dbReference>
<dbReference type="InterPro" id="IPR000436">
    <property type="entry name" value="Sushi_SCR_CCP_dom"/>
</dbReference>
<comment type="caution">
    <text evidence="2">Lacks conserved residue(s) required for the propagation of feature annotation.</text>
</comment>
<dbReference type="InterPro" id="IPR035976">
    <property type="entry name" value="Sushi/SCR/CCP_sf"/>
</dbReference>
<sequence>MSVLVIFLFCHIFGTLAAWPSHIDINRVKLLTNKTPHSTNQGKNYVGYQYKRSNNYDNYSSRYSGGFSSNSPETIKVYEPREDPRLFYQSDSYIKESNNKNINRTVSEIYPGREVVRPDEFRSHSLPIFADERNSNLIDSGFNNFCIRCPHDRTIIAKPGSDRVMLQSPTLLTCSGLIAPKEARFSTVYGPQFGALIENGSHMIIGRISYGSKILKMCKMQVHVMLHDCPVPSYLVSRCDEKNKLCKFTCRDPSLELHGQTSLSCGDKVNGMWNGKLPVCKVRSWCLAPTPPEHGHLSCKGTTIGGSNLSEGSICRVHCPRGWHWSPRAATVCRRGAWTYNLTCQLKKRRRH</sequence>
<evidence type="ECO:0000313" key="6">
    <source>
        <dbReference type="Proteomes" id="UP001153714"/>
    </source>
</evidence>
<keyword evidence="1" id="KW-1015">Disulfide bond</keyword>
<evidence type="ECO:0000313" key="5">
    <source>
        <dbReference type="EMBL" id="CAG9796676.1"/>
    </source>
</evidence>
<keyword evidence="2" id="KW-0768">Sushi</keyword>